<sequence length="435" mass="50509">MVIFRVTENINIKTTDGTLVKYSKLKGPSNLFNETVYITTFEDFEDIKKVFLNVGVKYKARVIDETKIRYLSQFPRELGVTNLNEHFLTQKYDYSYKNLNKADINEAEIKSIYLNEDSVDLNKQLEGTLKKDISIMILGNVGLSMSEMICGCTSLRIFYEKLRKKFRSVKLDIYLNASENKFYSRDKMIFSNQNFINSVNPLSIDVKSFCAYDFFVDFSSVTNRSYFKHLSKIDAFLYKLGIDYRKIDENEKFNTINISSYKPKNELKEKIDRLKLKGETLLFHPYSANLNKSIPKEIASRILRELIEKLPEYTIVSTIKIDSKTDDDRYVDLSSNSQNFLDFSYIVANMSKVVTVDTATYHIAEAFFIPTVVIFTTAKESANSNIYSNSKAVYVEDESKNFSKFIFDNDSLILHRFTGWNKLKSSKIIKLLETF</sequence>
<comment type="caution">
    <text evidence="1">The sequence shown here is derived from an EMBL/GenBank/DDBJ whole genome shotgun (WGS) entry which is preliminary data.</text>
</comment>
<dbReference type="EMBL" id="VANU01000005">
    <property type="protein sequence ID" value="TLP37031.1"/>
    <property type="molecule type" value="Genomic_DNA"/>
</dbReference>
<accession>A0A5R8XZ57</accession>
<keyword evidence="2" id="KW-1185">Reference proteome</keyword>
<dbReference type="SUPFAM" id="SSF53756">
    <property type="entry name" value="UDP-Glycosyltransferase/glycogen phosphorylase"/>
    <property type="match status" value="1"/>
</dbReference>
<dbReference type="OrthoDB" id="5346170at2"/>
<dbReference type="RefSeq" id="WP_138153285.1">
    <property type="nucleotide sequence ID" value="NZ_VANU01000005.1"/>
</dbReference>
<protein>
    <recommendedName>
        <fullName evidence="3">Glycosyltransferase, family 9</fullName>
    </recommendedName>
</protein>
<dbReference type="Gene3D" id="3.40.50.2000">
    <property type="entry name" value="Glycogen Phosphorylase B"/>
    <property type="match status" value="1"/>
</dbReference>
<evidence type="ECO:0000313" key="2">
    <source>
        <dbReference type="Proteomes" id="UP000308901"/>
    </source>
</evidence>
<proteinExistence type="predicted"/>
<gene>
    <name evidence="1" type="ORF">FDK22_12365</name>
</gene>
<reference evidence="1 2" key="1">
    <citation type="submission" date="2019-05" db="EMBL/GenBank/DDBJ databases">
        <title>Arcobacter sp. nov., isolated from sea sediment.</title>
        <authorList>
            <person name="Kim W."/>
        </authorList>
    </citation>
    <scope>NUCLEOTIDE SEQUENCE [LARGE SCALE GENOMIC DNA]</scope>
    <source>
        <strain evidence="1 2">CAU 1517</strain>
    </source>
</reference>
<dbReference type="Proteomes" id="UP000308901">
    <property type="component" value="Unassembled WGS sequence"/>
</dbReference>
<organism evidence="1 2">
    <name type="scientific">Arcobacter arenosus</name>
    <dbReference type="NCBI Taxonomy" id="2576037"/>
    <lineage>
        <taxon>Bacteria</taxon>
        <taxon>Pseudomonadati</taxon>
        <taxon>Campylobacterota</taxon>
        <taxon>Epsilonproteobacteria</taxon>
        <taxon>Campylobacterales</taxon>
        <taxon>Arcobacteraceae</taxon>
        <taxon>Arcobacter</taxon>
    </lineage>
</organism>
<name>A0A5R8XZ57_9BACT</name>
<evidence type="ECO:0000313" key="1">
    <source>
        <dbReference type="EMBL" id="TLP37031.1"/>
    </source>
</evidence>
<evidence type="ECO:0008006" key="3">
    <source>
        <dbReference type="Google" id="ProtNLM"/>
    </source>
</evidence>
<dbReference type="AlphaFoldDB" id="A0A5R8XZ57"/>